<organism evidence="1 2">
    <name type="scientific">Marssonina brunnea f. sp. multigermtubi (strain MB_m1)</name>
    <name type="common">Marssonina leaf spot fungus</name>
    <dbReference type="NCBI Taxonomy" id="1072389"/>
    <lineage>
        <taxon>Eukaryota</taxon>
        <taxon>Fungi</taxon>
        <taxon>Dikarya</taxon>
        <taxon>Ascomycota</taxon>
        <taxon>Pezizomycotina</taxon>
        <taxon>Leotiomycetes</taxon>
        <taxon>Helotiales</taxon>
        <taxon>Drepanopezizaceae</taxon>
        <taxon>Drepanopeziza</taxon>
    </lineage>
</organism>
<reference evidence="1 2" key="1">
    <citation type="journal article" date="2012" name="BMC Genomics">
        <title>Sequencing the genome of Marssonina brunnea reveals fungus-poplar co-evolution.</title>
        <authorList>
            <person name="Zhu S."/>
            <person name="Cao Y.-Z."/>
            <person name="Jiang C."/>
            <person name="Tan B.-Y."/>
            <person name="Wang Z."/>
            <person name="Feng S."/>
            <person name="Zhang L."/>
            <person name="Su X.-H."/>
            <person name="Brejova B."/>
            <person name="Vinar T."/>
            <person name="Xu M."/>
            <person name="Wang M.-X."/>
            <person name="Zhang S.-G."/>
            <person name="Huang M.-R."/>
            <person name="Wu R."/>
            <person name="Zhou Y."/>
        </authorList>
    </citation>
    <scope>NUCLEOTIDE SEQUENCE [LARGE SCALE GENOMIC DNA]</scope>
    <source>
        <strain evidence="1 2">MB_m1</strain>
    </source>
</reference>
<dbReference type="InParanoid" id="K1X716"/>
<keyword evidence="2" id="KW-1185">Reference proteome</keyword>
<name>K1X716_MARBU</name>
<dbReference type="HOGENOM" id="CLU_946894_0_0_1"/>
<dbReference type="EMBL" id="JH921438">
    <property type="protein sequence ID" value="EKD16453.1"/>
    <property type="molecule type" value="Genomic_DNA"/>
</dbReference>
<dbReference type="Proteomes" id="UP000006753">
    <property type="component" value="Unassembled WGS sequence"/>
</dbReference>
<evidence type="ECO:0000313" key="2">
    <source>
        <dbReference type="Proteomes" id="UP000006753"/>
    </source>
</evidence>
<accession>K1X716</accession>
<evidence type="ECO:0000313" key="1">
    <source>
        <dbReference type="EMBL" id="EKD16453.1"/>
    </source>
</evidence>
<sequence>MAALAPVTLLLLRKTQDVFCNIFLRQLRSDPAFSEGTSSLIPASCEQDSWGNGVYSDAWSRDCSHRLGQVKLRSFGYGVCLDWSQRLVREGGVHCHHGSAKEQGAIYDRTTAENYTSKTKRCDETTFTLFYHRSQTSSSGLSSRSLRFMTAVQPPFKNTTSSLPIPFTTSETRRANSAFWPKSALTPRKSGVASLVAWVATSSSPRPLIRKSREQRVGVDTVVNARLERDFAGTCSRGAEFDEGHEESLGEGCSRIVPYILIWGREAGPKGRGNRHAPVDVRIVRPMPVGEDFD</sequence>
<gene>
    <name evidence="1" type="ORF">MBM_04922</name>
</gene>
<proteinExistence type="predicted"/>
<protein>
    <submittedName>
        <fullName evidence="1">Uncharacterized protein</fullName>
    </submittedName>
</protein>
<dbReference type="AlphaFoldDB" id="K1X716"/>
<dbReference type="KEGG" id="mbe:MBM_04922"/>